<name>A0ABS8WXU1_DATST</name>
<keyword evidence="2" id="KW-1185">Reference proteome</keyword>
<reference evidence="1 2" key="1">
    <citation type="journal article" date="2021" name="BMC Genomics">
        <title>Datura genome reveals duplications of psychoactive alkaloid biosynthetic genes and high mutation rate following tissue culture.</title>
        <authorList>
            <person name="Rajewski A."/>
            <person name="Carter-House D."/>
            <person name="Stajich J."/>
            <person name="Litt A."/>
        </authorList>
    </citation>
    <scope>NUCLEOTIDE SEQUENCE [LARGE SCALE GENOMIC DNA]</scope>
    <source>
        <strain evidence="1">AR-01</strain>
    </source>
</reference>
<dbReference type="Proteomes" id="UP000823775">
    <property type="component" value="Unassembled WGS sequence"/>
</dbReference>
<dbReference type="EMBL" id="JACEIK010012403">
    <property type="protein sequence ID" value="MCE3216127.1"/>
    <property type="molecule type" value="Genomic_DNA"/>
</dbReference>
<evidence type="ECO:0000313" key="1">
    <source>
        <dbReference type="EMBL" id="MCE3216127.1"/>
    </source>
</evidence>
<comment type="caution">
    <text evidence="1">The sequence shown here is derived from an EMBL/GenBank/DDBJ whole genome shotgun (WGS) entry which is preliminary data.</text>
</comment>
<feature type="non-terminal residue" evidence="1">
    <location>
        <position position="88"/>
    </location>
</feature>
<protein>
    <submittedName>
        <fullName evidence="1">Uncharacterized protein</fullName>
    </submittedName>
</protein>
<evidence type="ECO:0000313" key="2">
    <source>
        <dbReference type="Proteomes" id="UP000823775"/>
    </source>
</evidence>
<accession>A0ABS8WXU1</accession>
<feature type="non-terminal residue" evidence="1">
    <location>
        <position position="1"/>
    </location>
</feature>
<organism evidence="1 2">
    <name type="scientific">Datura stramonium</name>
    <name type="common">Jimsonweed</name>
    <name type="synonym">Common thornapple</name>
    <dbReference type="NCBI Taxonomy" id="4076"/>
    <lineage>
        <taxon>Eukaryota</taxon>
        <taxon>Viridiplantae</taxon>
        <taxon>Streptophyta</taxon>
        <taxon>Embryophyta</taxon>
        <taxon>Tracheophyta</taxon>
        <taxon>Spermatophyta</taxon>
        <taxon>Magnoliopsida</taxon>
        <taxon>eudicotyledons</taxon>
        <taxon>Gunneridae</taxon>
        <taxon>Pentapetalae</taxon>
        <taxon>asterids</taxon>
        <taxon>lamiids</taxon>
        <taxon>Solanales</taxon>
        <taxon>Solanaceae</taxon>
        <taxon>Solanoideae</taxon>
        <taxon>Datureae</taxon>
        <taxon>Datura</taxon>
    </lineage>
</organism>
<sequence>GRCACQSWQVCTTDYNVDRDIPIILGRPLIATGRALMDPEKPELMFRIKDESITFKVEGGAFWVETQRMLHYMKYPRRDAMFTQATWE</sequence>
<gene>
    <name evidence="1" type="ORF">HAX54_005024</name>
</gene>
<proteinExistence type="predicted"/>